<feature type="transmembrane region" description="Helical" evidence="14">
    <location>
        <begin position="158"/>
        <end position="176"/>
    </location>
</feature>
<accession>A0AAV5RX04</accession>
<dbReference type="AlphaFoldDB" id="A0AAV5RX04"/>
<proteinExistence type="inferred from homology"/>
<comment type="pathway">
    <text evidence="2">Protein modification; protein glycosylation.</text>
</comment>
<dbReference type="EMBL" id="BTGD01000003">
    <property type="protein sequence ID" value="GMM55069.1"/>
    <property type="molecule type" value="Genomic_DNA"/>
</dbReference>
<evidence type="ECO:0000313" key="16">
    <source>
        <dbReference type="Proteomes" id="UP001377567"/>
    </source>
</evidence>
<evidence type="ECO:0000256" key="5">
    <source>
        <dbReference type="ARBA" id="ARBA00018512"/>
    </source>
</evidence>
<keyword evidence="7" id="KW-0808">Transferase</keyword>
<feature type="transmembrane region" description="Helical" evidence="14">
    <location>
        <begin position="424"/>
        <end position="444"/>
    </location>
</feature>
<comment type="function">
    <text evidence="12">Dol-P-Glc:Glc(2)Man(9)GlcNAc(2)-PP-Dol alpha-1,2-glucosyltransferase that operates in the biosynthetic pathway of dolichol-linked oligosaccharides, the glycan precursors employed in protein asparagine (N)-glycosylation. The assembly of dolichol-linked oligosaccharides begins on the cytosolic side of the endoplasmic reticulum membrane and finishes in its lumen. The sequential addition of sugars to dolichol pyrophosphate produces dolichol-linked oligosaccharides containing fourteen sugars, including two GlcNAcs, nine mannoses and three glucoses. Once assembled, the oligosaccharide is transferred from the lipid to nascent proteins by oligosaccharyltransferases. In the lumen of the endoplasmic reticulum, adds the third and last glucose residue from dolichyl phosphate glucose (Dol-P-Glc) onto the lipid-linked oligosaccharide intermediate Glc(2)Man(9)GlcNAc(2)-PP-Dol to produce Glc(3)Man(9)GlcNAc(2)-PP-Dol.</text>
</comment>
<dbReference type="GO" id="GO:0006488">
    <property type="term" value="P:dolichol-linked oligosaccharide biosynthetic process"/>
    <property type="evidence" value="ECO:0007669"/>
    <property type="project" value="UniProtKB-UniRule"/>
</dbReference>
<feature type="transmembrane region" description="Helical" evidence="14">
    <location>
        <begin position="340"/>
        <end position="362"/>
    </location>
</feature>
<evidence type="ECO:0000256" key="2">
    <source>
        <dbReference type="ARBA" id="ARBA00004922"/>
    </source>
</evidence>
<evidence type="ECO:0000256" key="3">
    <source>
        <dbReference type="ARBA" id="ARBA00010600"/>
    </source>
</evidence>
<dbReference type="PANTHER" id="PTHR12989:SF10">
    <property type="entry name" value="DOL-P-GLC:GLC(2)MAN(9)GLCNAC(2)-PP-DOL ALPHA-1,2-GLUCOSYLTRANSFERASE-RELATED"/>
    <property type="match status" value="1"/>
</dbReference>
<keyword evidence="9" id="KW-0256">Endoplasmic reticulum</keyword>
<keyword evidence="6 14" id="KW-0328">Glycosyltransferase</keyword>
<evidence type="ECO:0000256" key="14">
    <source>
        <dbReference type="PIRNR" id="PIRNR028810"/>
    </source>
</evidence>
<sequence length="531" mass="62234">MSTETSGEKAPQNTDNAAYDEGEELGTQMIAPGIQRNLEQEVILGFTVNIIAYPIVLLYFLVTFAYVTRKVVPYQFIDEKFHIGQTLTYIKGEWTNWDPKITTPPGLYILGWINYHITKPIFKSMSTLTILRLVNLFGGIVVFPLVVLRPLFLFNAIGFWPVSMMCFPLMATYYYLYYTDVWSTIFIMESLSLALTLPWGTRTSIWLSGIMAGISCFFRQTNIIWNGFILVLVVERRAIISKQFTTYSLNNYLKLFITAIEDFNELVLPFFINFVGFFIYLLWNRSITLGDKSNHSAGLHIVQMFYCFTFLLFFSVPIWASRNFIKSYKIRCQQRNGRTLFELLLIIIVIRFFTTIHPFLLADNRHYTFYVFKRIFNAKFRPIKYIFVPCVYHFATFTFMELMRPNEMQFHPIMPLPIKDSISLPIQLTHISWTALIICMIVTIVPSPLFEPRYYILPYLFWRIFITCNAEPIFSKLVATDGDEPPITISSTGRLLWELLWFLAINVFTLIVFVKHTFTWADEPFLQRIIW</sequence>
<evidence type="ECO:0000313" key="15">
    <source>
        <dbReference type="EMBL" id="GMM55069.1"/>
    </source>
</evidence>
<comment type="subcellular location">
    <subcellularLocation>
        <location evidence="1">Endoplasmic reticulum membrane</location>
        <topology evidence="1">Multi-pass membrane protein</topology>
    </subcellularLocation>
</comment>
<feature type="transmembrane region" description="Helical" evidence="14">
    <location>
        <begin position="42"/>
        <end position="67"/>
    </location>
</feature>
<gene>
    <name evidence="15" type="ORF">DAKH74_016850</name>
</gene>
<evidence type="ECO:0000256" key="10">
    <source>
        <dbReference type="ARBA" id="ARBA00022989"/>
    </source>
</evidence>
<name>A0AAV5RX04_MAUHU</name>
<feature type="transmembrane region" description="Helical" evidence="14">
    <location>
        <begin position="495"/>
        <end position="514"/>
    </location>
</feature>
<dbReference type="EC" id="2.4.1.256" evidence="4 14"/>
<evidence type="ECO:0000256" key="9">
    <source>
        <dbReference type="ARBA" id="ARBA00022824"/>
    </source>
</evidence>
<evidence type="ECO:0000256" key="4">
    <source>
        <dbReference type="ARBA" id="ARBA00011967"/>
    </source>
</evidence>
<feature type="transmembrane region" description="Helical" evidence="14">
    <location>
        <begin position="382"/>
        <end position="403"/>
    </location>
</feature>
<evidence type="ECO:0000256" key="8">
    <source>
        <dbReference type="ARBA" id="ARBA00022692"/>
    </source>
</evidence>
<evidence type="ECO:0000256" key="6">
    <source>
        <dbReference type="ARBA" id="ARBA00022676"/>
    </source>
</evidence>
<feature type="transmembrane region" description="Helical" evidence="14">
    <location>
        <begin position="133"/>
        <end position="152"/>
    </location>
</feature>
<feature type="transmembrane region" description="Helical" evidence="14">
    <location>
        <begin position="303"/>
        <end position="320"/>
    </location>
</feature>
<evidence type="ECO:0000256" key="1">
    <source>
        <dbReference type="ARBA" id="ARBA00004477"/>
    </source>
</evidence>
<comment type="similarity">
    <text evidence="3 14">Belongs to the ALG10 glucosyltransferase family.</text>
</comment>
<keyword evidence="8 14" id="KW-0812">Transmembrane</keyword>
<comment type="caution">
    <text evidence="14">Lacks conserved residue(s) required for the propagation of feature annotation.</text>
</comment>
<reference evidence="15 16" key="1">
    <citation type="journal article" date="2023" name="Elife">
        <title>Identification of key yeast species and microbe-microbe interactions impacting larval growth of Drosophila in the wild.</title>
        <authorList>
            <person name="Mure A."/>
            <person name="Sugiura Y."/>
            <person name="Maeda R."/>
            <person name="Honda K."/>
            <person name="Sakurai N."/>
            <person name="Takahashi Y."/>
            <person name="Watada M."/>
            <person name="Katoh T."/>
            <person name="Gotoh A."/>
            <person name="Gotoh Y."/>
            <person name="Taniguchi I."/>
            <person name="Nakamura K."/>
            <person name="Hayashi T."/>
            <person name="Katayama T."/>
            <person name="Uemura T."/>
            <person name="Hattori Y."/>
        </authorList>
    </citation>
    <scope>NUCLEOTIDE SEQUENCE [LARGE SCALE GENOMIC DNA]</scope>
    <source>
        <strain evidence="15 16">KH-74</strain>
    </source>
</reference>
<evidence type="ECO:0000256" key="13">
    <source>
        <dbReference type="ARBA" id="ARBA00048064"/>
    </source>
</evidence>
<comment type="catalytic activity">
    <reaction evidence="13">
        <text>an alpha-D-Glc-(1-&gt;3)-alpha-D-Glc-(1-&gt;3)-alpha-D-Man-(1-&gt;2)-alpha-D-Man-(1-&gt;2)-alpha-D-Man-(1-&gt;3)-[alpha-D-Man-(1-&gt;2)-alpha-D-Man-(1-&gt;3)-[alpha-D-Man-(1-&gt;2)-alpha-D-Man-(1-&gt;6)]-alpha-D-Man-(1-&gt;6)]-beta-D-Man-(1-&gt;4)-beta-D-GlcNAc-(1-&gt;4)-alpha-D-GlcNAc-diphospho-di-trans,poly-cis-dolichol + a di-trans,poly-cis-dolichyl beta-D-glucosyl phosphate = a alpha-D-Glc-(1-&gt;2)-alpha-D-Glc-(1-&gt;3)-alpha-D-Glc-(1-&gt;3)-alpha-D-Man-(1-&gt;2)-alpha-D-Man-(1-&gt;2)-alpha-D-Man-(1-&gt;3)-[alpha-D-Man-(1-&gt;2)-alpha-D-Man-(1-&gt;3)-[alpha-D-Man-(1-&gt;2)-alpha-D-Man-(1-&gt;6)]-alpha-D-Man-(1-&gt;6)]-beta-D-Man-(1-&gt;4)-beta-D-GlcNAc-(1-&gt;4)-alpha-D-GlcNAc-diphospho-di-trans,poly-cis-dolichol + a di-trans,poly-cis-dolichyl phosphate + H(+)</text>
        <dbReference type="Rhea" id="RHEA:29543"/>
        <dbReference type="Rhea" id="RHEA-COMP:19498"/>
        <dbReference type="Rhea" id="RHEA-COMP:19502"/>
        <dbReference type="Rhea" id="RHEA-COMP:19512"/>
        <dbReference type="Rhea" id="RHEA-COMP:19522"/>
        <dbReference type="ChEBI" id="CHEBI:15378"/>
        <dbReference type="ChEBI" id="CHEBI:57525"/>
        <dbReference type="ChEBI" id="CHEBI:57683"/>
        <dbReference type="ChEBI" id="CHEBI:132522"/>
        <dbReference type="ChEBI" id="CHEBI:132523"/>
        <dbReference type="EC" id="2.4.1.256"/>
    </reaction>
    <physiologicalReaction direction="left-to-right" evidence="13">
        <dbReference type="Rhea" id="RHEA:29544"/>
    </physiologicalReaction>
</comment>
<protein>
    <recommendedName>
        <fullName evidence="5 14">Dol-P-Glc:Glc(2)Man(9)GlcNAc(2)-PP-Dol alpha-1,2-glucosyltransferase</fullName>
        <ecNumber evidence="4 14">2.4.1.256</ecNumber>
    </recommendedName>
</protein>
<dbReference type="PANTHER" id="PTHR12989">
    <property type="entry name" value="ALPHA-1,2-GLUCOSYLTRANSFERASE ALG10"/>
    <property type="match status" value="1"/>
</dbReference>
<evidence type="ECO:0000256" key="7">
    <source>
        <dbReference type="ARBA" id="ARBA00022679"/>
    </source>
</evidence>
<keyword evidence="11 14" id="KW-0472">Membrane</keyword>
<evidence type="ECO:0000256" key="12">
    <source>
        <dbReference type="ARBA" id="ARBA00044727"/>
    </source>
</evidence>
<keyword evidence="10 14" id="KW-1133">Transmembrane helix</keyword>
<keyword evidence="16" id="KW-1185">Reference proteome</keyword>
<dbReference type="PIRSF" id="PIRSF028810">
    <property type="entry name" value="Alpha1_2_glucosyltferase_Alg10"/>
    <property type="match status" value="1"/>
</dbReference>
<dbReference type="GO" id="GO:0005789">
    <property type="term" value="C:endoplasmic reticulum membrane"/>
    <property type="evidence" value="ECO:0007669"/>
    <property type="project" value="UniProtKB-SubCell"/>
</dbReference>
<dbReference type="Pfam" id="PF04922">
    <property type="entry name" value="DIE2_ALG10"/>
    <property type="match status" value="1"/>
</dbReference>
<organism evidence="15 16">
    <name type="scientific">Maudiozyma humilis</name>
    <name type="common">Sour dough yeast</name>
    <name type="synonym">Kazachstania humilis</name>
    <dbReference type="NCBI Taxonomy" id="51915"/>
    <lineage>
        <taxon>Eukaryota</taxon>
        <taxon>Fungi</taxon>
        <taxon>Dikarya</taxon>
        <taxon>Ascomycota</taxon>
        <taxon>Saccharomycotina</taxon>
        <taxon>Saccharomycetes</taxon>
        <taxon>Saccharomycetales</taxon>
        <taxon>Saccharomycetaceae</taxon>
        <taxon>Maudiozyma</taxon>
    </lineage>
</organism>
<dbReference type="Proteomes" id="UP001377567">
    <property type="component" value="Unassembled WGS sequence"/>
</dbReference>
<dbReference type="GO" id="GO:0106073">
    <property type="term" value="F:dolichyl pyrophosphate Glc2Man9GlcNAc2 alpha-1,2-glucosyltransferase activity"/>
    <property type="evidence" value="ECO:0007669"/>
    <property type="project" value="UniProtKB-UniRule"/>
</dbReference>
<dbReference type="InterPro" id="IPR016900">
    <property type="entry name" value="Alg10"/>
</dbReference>
<evidence type="ECO:0000256" key="11">
    <source>
        <dbReference type="ARBA" id="ARBA00023136"/>
    </source>
</evidence>
<comment type="caution">
    <text evidence="15">The sequence shown here is derived from an EMBL/GenBank/DDBJ whole genome shotgun (WGS) entry which is preliminary data.</text>
</comment>
<feature type="transmembrane region" description="Helical" evidence="14">
    <location>
        <begin position="263"/>
        <end position="283"/>
    </location>
</feature>